<feature type="compositionally biased region" description="Polar residues" evidence="1">
    <location>
        <begin position="568"/>
        <end position="586"/>
    </location>
</feature>
<dbReference type="Proteomes" id="UP001281614">
    <property type="component" value="Unassembled WGS sequence"/>
</dbReference>
<keyword evidence="3" id="KW-1185">Reference proteome</keyword>
<feature type="region of interest" description="Disordered" evidence="1">
    <location>
        <begin position="629"/>
        <end position="720"/>
    </location>
</feature>
<feature type="compositionally biased region" description="Basic and acidic residues" evidence="1">
    <location>
        <begin position="693"/>
        <end position="707"/>
    </location>
</feature>
<evidence type="ECO:0000256" key="1">
    <source>
        <dbReference type="SAM" id="MobiDB-lite"/>
    </source>
</evidence>
<feature type="region of interest" description="Disordered" evidence="1">
    <location>
        <begin position="934"/>
        <end position="989"/>
    </location>
</feature>
<dbReference type="AlphaFoldDB" id="A0AAE0D962"/>
<feature type="compositionally biased region" description="Pro residues" evidence="1">
    <location>
        <begin position="518"/>
        <end position="528"/>
    </location>
</feature>
<feature type="region of interest" description="Disordered" evidence="1">
    <location>
        <begin position="1007"/>
        <end position="1078"/>
    </location>
</feature>
<feature type="compositionally biased region" description="Polar residues" evidence="1">
    <location>
        <begin position="1007"/>
        <end position="1024"/>
    </location>
</feature>
<feature type="region of interest" description="Disordered" evidence="1">
    <location>
        <begin position="593"/>
        <end position="612"/>
    </location>
</feature>
<protein>
    <submittedName>
        <fullName evidence="2">Pt repeat family protein</fullName>
    </submittedName>
</protein>
<feature type="region of interest" description="Disordered" evidence="1">
    <location>
        <begin position="566"/>
        <end position="586"/>
    </location>
</feature>
<organism evidence="2 3">
    <name type="scientific">Colletotrichum kahawae</name>
    <name type="common">Coffee berry disease fungus</name>
    <dbReference type="NCBI Taxonomy" id="34407"/>
    <lineage>
        <taxon>Eukaryota</taxon>
        <taxon>Fungi</taxon>
        <taxon>Dikarya</taxon>
        <taxon>Ascomycota</taxon>
        <taxon>Pezizomycotina</taxon>
        <taxon>Sordariomycetes</taxon>
        <taxon>Hypocreomycetidae</taxon>
        <taxon>Glomerellales</taxon>
        <taxon>Glomerellaceae</taxon>
        <taxon>Colletotrichum</taxon>
        <taxon>Colletotrichum gloeosporioides species complex</taxon>
    </lineage>
</organism>
<evidence type="ECO:0000313" key="3">
    <source>
        <dbReference type="Proteomes" id="UP001281614"/>
    </source>
</evidence>
<proteinExistence type="predicted"/>
<comment type="caution">
    <text evidence="2">The sequence shown here is derived from an EMBL/GenBank/DDBJ whole genome shotgun (WGS) entry which is preliminary data.</text>
</comment>
<gene>
    <name evidence="2" type="ORF">CKAH01_00799</name>
</gene>
<reference evidence="2" key="1">
    <citation type="submission" date="2023-02" db="EMBL/GenBank/DDBJ databases">
        <title>Colletotrichum kahawae CIFC_Que2 genome sequencing and assembly.</title>
        <authorList>
            <person name="Baroncelli R."/>
        </authorList>
    </citation>
    <scope>NUCLEOTIDE SEQUENCE</scope>
    <source>
        <strain evidence="2">CIFC_Que2</strain>
    </source>
</reference>
<feature type="compositionally biased region" description="Polar residues" evidence="1">
    <location>
        <begin position="682"/>
        <end position="691"/>
    </location>
</feature>
<dbReference type="EMBL" id="VYYT01000112">
    <property type="protein sequence ID" value="KAK2769192.1"/>
    <property type="molecule type" value="Genomic_DNA"/>
</dbReference>
<feature type="compositionally biased region" description="Low complexity" evidence="1">
    <location>
        <begin position="593"/>
        <end position="608"/>
    </location>
</feature>
<evidence type="ECO:0000313" key="2">
    <source>
        <dbReference type="EMBL" id="KAK2769192.1"/>
    </source>
</evidence>
<accession>A0AAE0D962</accession>
<feature type="region of interest" description="Disordered" evidence="1">
    <location>
        <begin position="508"/>
        <end position="552"/>
    </location>
</feature>
<name>A0AAE0D962_COLKA</name>
<feature type="compositionally biased region" description="Polar residues" evidence="1">
    <location>
        <begin position="939"/>
        <end position="950"/>
    </location>
</feature>
<sequence length="1227" mass="135028">MAEADLVRPATSYSGASGIQRRFLLSSPGRPRTATGLGDPKFEKTPSTALSVKVTIKFQPSLDLTYERQYQASHGFQPTEQLCHALIRRLTHCSTELLTRRDSTALERSIPQIGDGKPLRFELIYQIYRGGPEPWATKSFKSYQKFPLDKSTAMEVARSTDRIIGSFLKLHDRSFRWMHGKIRERSGSELEILKPLSNPVSLLHIPQSRFIDTTQDWEFVPGYEITLHFRSRCKSRRQREWERTITLKSTQSSPLTLSHGEDMAWVLSTAMQRSLDSRKMAFDRQHRSCNRFDYLEECHHSEQNAVHVSFQIRNQLGLDHRHLRRELDSNLLLFQDPNGLDCEQFVNQLEHAFTAVRDDTDKELNEMDDLRLTVYELSGRGWKAEKPFAVCLDSTACYSRRTVKAVLDRVQTGVADILGGHDMSITLMVHKRGHLVLDKTLVARSPYYATGQRQGEDPETIKEMFLTRLKDRIRSDISMVVKDTCSLSDAEPQNIRVVERPVSAANDPAEMEALPSSSPLPLPTPHGPVPDSFDESSNEPSEPLAQDETLQSDGGVETMADGVIGTVGHSQQPETPAKATSKSLSFSSAEDATSTYQSSSSTPSLVDSDIGTPRESLLITPTFLRTLSGRPQPFDANPNIADSETSDSELIEDSVVGPSTPTMARFNGPRQFNLFGKGPRSISRQSLTSIDSDADKRSLADSQRTPEPEDMQVPELKPEPSLAELRSAPVADSLETQQETAAQEPGFEGWLEYCCVPVEEEEVVAPEASVKEAATAAEEPTTDVVIVVTSDEASTADLVIVVTPDEESTTERAIVTTPDEEPATEPAIVIVPEEEPTPPGLPSLPLEGYLEYAIETIVEEDDEDSDGEYHDADSIAPAAFMSSPSSFATAAETSLNSPISLDFAMSSNFNVDYTTSAPDFLEVTKTDLVVEDAEPKPVPTSQVDACTSSHDTIEPTPIPLVPETFEPSPVTEAEKPSPVPTEPREPRLDPAAEIHRDPSFLVLNEAPSVSSDAPRTPTSDSASFSDKEDEPHEPSTPPLMTETEDSDYSEPSEPTVPFPEFAVDDTPGHDESKSKSLSHWTLPRASFTADDFIDNYLGHHRKMSIPRALYPRPNSLYSLKNSSTMSLGHGRKVSLPTAGIFGMHEPNRLDLGLRGALFGLASLKKQGGLGRKKSQVLLKLENDKGMVIVPGSHSNPSSRRNSEARGIGGAGVLGLGNAYAFPTYANL</sequence>